<dbReference type="SUPFAM" id="SSF53623">
    <property type="entry name" value="MurD-like peptide ligases, catalytic domain"/>
    <property type="match status" value="1"/>
</dbReference>
<dbReference type="GO" id="GO:0005737">
    <property type="term" value="C:cytoplasm"/>
    <property type="evidence" value="ECO:0007669"/>
    <property type="project" value="UniProtKB-SubCell"/>
</dbReference>
<dbReference type="GO" id="GO:0005524">
    <property type="term" value="F:ATP binding"/>
    <property type="evidence" value="ECO:0007669"/>
    <property type="project" value="InterPro"/>
</dbReference>
<reference evidence="5" key="1">
    <citation type="submission" date="2020-07" db="EMBL/GenBank/DDBJ databases">
        <title>Huge and variable diversity of episymbiotic CPR bacteria and DPANN archaea in groundwater ecosystems.</title>
        <authorList>
            <person name="He C.Y."/>
            <person name="Keren R."/>
            <person name="Whittaker M."/>
            <person name="Farag I.F."/>
            <person name="Doudna J."/>
            <person name="Cate J.H.D."/>
            <person name="Banfield J.F."/>
        </authorList>
    </citation>
    <scope>NUCLEOTIDE SEQUENCE</scope>
    <source>
        <strain evidence="5">NC_groundwater_1225_Ag_S-0.1um_56_177</strain>
    </source>
</reference>
<dbReference type="InterPro" id="IPR013221">
    <property type="entry name" value="Mur_ligase_cen"/>
</dbReference>
<evidence type="ECO:0000259" key="3">
    <source>
        <dbReference type="Pfam" id="PF02875"/>
    </source>
</evidence>
<keyword evidence="2" id="KW-0133">Cell shape</keyword>
<dbReference type="InterPro" id="IPR004101">
    <property type="entry name" value="Mur_ligase_C"/>
</dbReference>
<evidence type="ECO:0000256" key="2">
    <source>
        <dbReference type="RuleBase" id="RU004135"/>
    </source>
</evidence>
<feature type="domain" description="Mur ligase C-terminal" evidence="3">
    <location>
        <begin position="320"/>
        <end position="430"/>
    </location>
</feature>
<sequence>MLRLKKAIPPPLVRLLHRPYHFTLAALAAFGYGFPSRGLVVIGVTGTNGKTTVVHLLHEIFSSAGYSVGSLSSLRFKIRDAEEANLLKMTMPGRFRLQRFLARCRAEGCRFVILEVTSEGIKQFRHRFIRFSGAVLTNITPEHIESHGSFERYRAAKLELFQRLPPRGIAILNREDESTTGLEKRIRAEIVWYSRSAIEFKHIGHPVRVLTVRPERIQLEVDNMFLETRLGGMFNVMNVLAASAAVMACGVSLSAVAQALDRVSGIPGRLEYVSRTPIAVVVDYAHTPDALGAVYKSLSLEVDEYNKVDEYNSGSPRKLTNLSTSKLICVLGSAGGGRDKWKRPELGKIAARFCKAVILTSEDPDDEDPARIASEIRSGISNSQPAPYGTEGSRSGFSMSNVHEVLDRREAIREALRSARPGDTVVITGMGVQPWFINQGEKIPWDERKIVKEELAHLST</sequence>
<keyword evidence="2" id="KW-0132">Cell division</keyword>
<dbReference type="SUPFAM" id="SSF53244">
    <property type="entry name" value="MurD-like peptide ligases, peptide-binding domain"/>
    <property type="match status" value="1"/>
</dbReference>
<protein>
    <submittedName>
        <fullName evidence="5">UDP-N-acetylmuramoyl-L-alanyl-D-glutamate--2, 6-diaminopimelate ligase</fullName>
    </submittedName>
</protein>
<dbReference type="Pfam" id="PF08245">
    <property type="entry name" value="Mur_ligase_M"/>
    <property type="match status" value="1"/>
</dbReference>
<comment type="pathway">
    <text evidence="2">Cell wall biogenesis; peptidoglycan biosynthesis.</text>
</comment>
<dbReference type="PANTHER" id="PTHR23135:SF4">
    <property type="entry name" value="UDP-N-ACETYLMURAMOYL-L-ALANYL-D-GLUTAMATE--2,6-DIAMINOPIMELATE LIGASE MURE HOMOLOG, CHLOROPLASTIC"/>
    <property type="match status" value="1"/>
</dbReference>
<evidence type="ECO:0000313" key="6">
    <source>
        <dbReference type="Proteomes" id="UP000756703"/>
    </source>
</evidence>
<dbReference type="Gene3D" id="3.90.190.20">
    <property type="entry name" value="Mur ligase, C-terminal domain"/>
    <property type="match status" value="1"/>
</dbReference>
<dbReference type="PANTHER" id="PTHR23135">
    <property type="entry name" value="MUR LIGASE FAMILY MEMBER"/>
    <property type="match status" value="1"/>
</dbReference>
<keyword evidence="2" id="KW-0131">Cell cycle</keyword>
<keyword evidence="2" id="KW-0961">Cell wall biogenesis/degradation</keyword>
<evidence type="ECO:0000313" key="5">
    <source>
        <dbReference type="EMBL" id="MBI4132502.1"/>
    </source>
</evidence>
<dbReference type="GO" id="GO:0016881">
    <property type="term" value="F:acid-amino acid ligase activity"/>
    <property type="evidence" value="ECO:0007669"/>
    <property type="project" value="InterPro"/>
</dbReference>
<gene>
    <name evidence="5" type="ORF">HY473_00175</name>
</gene>
<dbReference type="InterPro" id="IPR005761">
    <property type="entry name" value="UDP-N-AcMur-Glu-dNH2Pim_ligase"/>
</dbReference>
<comment type="subcellular location">
    <subcellularLocation>
        <location evidence="2">Cytoplasm</location>
    </subcellularLocation>
</comment>
<dbReference type="InterPro" id="IPR036615">
    <property type="entry name" value="Mur_ligase_C_dom_sf"/>
</dbReference>
<evidence type="ECO:0000256" key="1">
    <source>
        <dbReference type="ARBA" id="ARBA00005898"/>
    </source>
</evidence>
<dbReference type="AlphaFoldDB" id="A0A932YW15"/>
<name>A0A932YW15_9BACT</name>
<feature type="domain" description="Mur ligase central" evidence="4">
    <location>
        <begin position="44"/>
        <end position="246"/>
    </location>
</feature>
<comment type="caution">
    <text evidence="5">The sequence shown here is derived from an EMBL/GenBank/DDBJ whole genome shotgun (WGS) entry which is preliminary data.</text>
</comment>
<dbReference type="GO" id="GO:0008360">
    <property type="term" value="P:regulation of cell shape"/>
    <property type="evidence" value="ECO:0007669"/>
    <property type="project" value="UniProtKB-KW"/>
</dbReference>
<proteinExistence type="inferred from homology"/>
<evidence type="ECO:0000259" key="4">
    <source>
        <dbReference type="Pfam" id="PF08245"/>
    </source>
</evidence>
<dbReference type="EMBL" id="JACQMI010000002">
    <property type="protein sequence ID" value="MBI4132502.1"/>
    <property type="molecule type" value="Genomic_DNA"/>
</dbReference>
<dbReference type="GO" id="GO:0071555">
    <property type="term" value="P:cell wall organization"/>
    <property type="evidence" value="ECO:0007669"/>
    <property type="project" value="UniProtKB-KW"/>
</dbReference>
<dbReference type="InterPro" id="IPR036565">
    <property type="entry name" value="Mur-like_cat_sf"/>
</dbReference>
<comment type="similarity">
    <text evidence="1">Belongs to the MurCDEF family. MurE subfamily.</text>
</comment>
<dbReference type="Gene3D" id="3.40.1190.10">
    <property type="entry name" value="Mur-like, catalytic domain"/>
    <property type="match status" value="1"/>
</dbReference>
<dbReference type="GO" id="GO:0051301">
    <property type="term" value="P:cell division"/>
    <property type="evidence" value="ECO:0007669"/>
    <property type="project" value="UniProtKB-KW"/>
</dbReference>
<keyword evidence="5" id="KW-0436">Ligase</keyword>
<organism evidence="5 6">
    <name type="scientific">Candidatus Sungiibacteriota bacterium</name>
    <dbReference type="NCBI Taxonomy" id="2750080"/>
    <lineage>
        <taxon>Bacteria</taxon>
        <taxon>Candidatus Sungiibacteriota</taxon>
    </lineage>
</organism>
<dbReference type="Proteomes" id="UP000756703">
    <property type="component" value="Unassembled WGS sequence"/>
</dbReference>
<keyword evidence="2" id="KW-0573">Peptidoglycan synthesis</keyword>
<dbReference type="Pfam" id="PF02875">
    <property type="entry name" value="Mur_ligase_C"/>
    <property type="match status" value="1"/>
</dbReference>
<dbReference type="GO" id="GO:0009252">
    <property type="term" value="P:peptidoglycan biosynthetic process"/>
    <property type="evidence" value="ECO:0007669"/>
    <property type="project" value="UniProtKB-KW"/>
</dbReference>
<accession>A0A932YW15</accession>
<dbReference type="NCBIfam" id="TIGR01085">
    <property type="entry name" value="murE"/>
    <property type="match status" value="1"/>
</dbReference>